<dbReference type="OMA" id="GHEIADC"/>
<feature type="non-terminal residue" evidence="4">
    <location>
        <position position="210"/>
    </location>
</feature>
<name>A0A2H3IZS9_WOLCO</name>
<dbReference type="Pfam" id="PF22936">
    <property type="entry name" value="Pol_BBD"/>
    <property type="match status" value="1"/>
</dbReference>
<dbReference type="GO" id="GO:0006397">
    <property type="term" value="P:mRNA processing"/>
    <property type="evidence" value="ECO:0007669"/>
    <property type="project" value="UniProtKB-KW"/>
</dbReference>
<reference evidence="4 5" key="1">
    <citation type="journal article" date="2012" name="Science">
        <title>The Paleozoic origin of enzymatic lignin decomposition reconstructed from 31 fungal genomes.</title>
        <authorList>
            <person name="Floudas D."/>
            <person name="Binder M."/>
            <person name="Riley R."/>
            <person name="Barry K."/>
            <person name="Blanchette R.A."/>
            <person name="Henrissat B."/>
            <person name="Martinez A.T."/>
            <person name="Otillar R."/>
            <person name="Spatafora J.W."/>
            <person name="Yadav J.S."/>
            <person name="Aerts A."/>
            <person name="Benoit I."/>
            <person name="Boyd A."/>
            <person name="Carlson A."/>
            <person name="Copeland A."/>
            <person name="Coutinho P.M."/>
            <person name="de Vries R.P."/>
            <person name="Ferreira P."/>
            <person name="Findley K."/>
            <person name="Foster B."/>
            <person name="Gaskell J."/>
            <person name="Glotzer D."/>
            <person name="Gorecki P."/>
            <person name="Heitman J."/>
            <person name="Hesse C."/>
            <person name="Hori C."/>
            <person name="Igarashi K."/>
            <person name="Jurgens J.A."/>
            <person name="Kallen N."/>
            <person name="Kersten P."/>
            <person name="Kohler A."/>
            <person name="Kuees U."/>
            <person name="Kumar T.K.A."/>
            <person name="Kuo A."/>
            <person name="LaButti K."/>
            <person name="Larrondo L.F."/>
            <person name="Lindquist E."/>
            <person name="Ling A."/>
            <person name="Lombard V."/>
            <person name="Lucas S."/>
            <person name="Lundell T."/>
            <person name="Martin R."/>
            <person name="McLaughlin D.J."/>
            <person name="Morgenstern I."/>
            <person name="Morin E."/>
            <person name="Murat C."/>
            <person name="Nagy L.G."/>
            <person name="Nolan M."/>
            <person name="Ohm R.A."/>
            <person name="Patyshakuliyeva A."/>
            <person name="Rokas A."/>
            <person name="Ruiz-Duenas F.J."/>
            <person name="Sabat G."/>
            <person name="Salamov A."/>
            <person name="Samejima M."/>
            <person name="Schmutz J."/>
            <person name="Slot J.C."/>
            <person name="St John F."/>
            <person name="Stenlid J."/>
            <person name="Sun H."/>
            <person name="Sun S."/>
            <person name="Syed K."/>
            <person name="Tsang A."/>
            <person name="Wiebenga A."/>
            <person name="Young D."/>
            <person name="Pisabarro A."/>
            <person name="Eastwood D.C."/>
            <person name="Martin F."/>
            <person name="Cullen D."/>
            <person name="Grigoriev I.V."/>
            <person name="Hibbett D.S."/>
        </authorList>
    </citation>
    <scope>NUCLEOTIDE SEQUENCE [LARGE SCALE GENOMIC DNA]</scope>
    <source>
        <strain evidence="4 5">MD-104</strain>
    </source>
</reference>
<evidence type="ECO:0000313" key="4">
    <source>
        <dbReference type="EMBL" id="PCH35436.1"/>
    </source>
</evidence>
<proteinExistence type="predicted"/>
<organism evidence="4 5">
    <name type="scientific">Wolfiporia cocos (strain MD-104)</name>
    <name type="common">Brown rot fungus</name>
    <dbReference type="NCBI Taxonomy" id="742152"/>
    <lineage>
        <taxon>Eukaryota</taxon>
        <taxon>Fungi</taxon>
        <taxon>Dikarya</taxon>
        <taxon>Basidiomycota</taxon>
        <taxon>Agaricomycotina</taxon>
        <taxon>Agaricomycetes</taxon>
        <taxon>Polyporales</taxon>
        <taxon>Phaeolaceae</taxon>
        <taxon>Wolfiporia</taxon>
    </lineage>
</organism>
<protein>
    <recommendedName>
        <fullName evidence="3">CCHC-type domain-containing protein</fullName>
    </recommendedName>
</protein>
<gene>
    <name evidence="4" type="ORF">WOLCODRAFT_53771</name>
</gene>
<feature type="non-terminal residue" evidence="4">
    <location>
        <position position="1"/>
    </location>
</feature>
<evidence type="ECO:0000256" key="2">
    <source>
        <dbReference type="PROSITE-ProRule" id="PRU00047"/>
    </source>
</evidence>
<dbReference type="InterPro" id="IPR001878">
    <property type="entry name" value="Znf_CCHC"/>
</dbReference>
<dbReference type="EMBL" id="KB467854">
    <property type="protein sequence ID" value="PCH35436.1"/>
    <property type="molecule type" value="Genomic_DNA"/>
</dbReference>
<dbReference type="SUPFAM" id="SSF57756">
    <property type="entry name" value="Retrovirus zinc finger-like domains"/>
    <property type="match status" value="1"/>
</dbReference>
<dbReference type="GO" id="GO:0003676">
    <property type="term" value="F:nucleic acid binding"/>
    <property type="evidence" value="ECO:0007669"/>
    <property type="project" value="InterPro"/>
</dbReference>
<dbReference type="AlphaFoldDB" id="A0A2H3IZS9"/>
<accession>A0A2H3IZS9</accession>
<keyword evidence="5" id="KW-1185">Reference proteome</keyword>
<dbReference type="OrthoDB" id="3049716at2759"/>
<dbReference type="InterPro" id="IPR036875">
    <property type="entry name" value="Znf_CCHC_sf"/>
</dbReference>
<feature type="domain" description="CCHC-type" evidence="3">
    <location>
        <begin position="9"/>
        <end position="22"/>
    </location>
</feature>
<dbReference type="InterPro" id="IPR054722">
    <property type="entry name" value="PolX-like_BBD"/>
</dbReference>
<keyword evidence="2" id="KW-0862">Zinc</keyword>
<dbReference type="PROSITE" id="PS50158">
    <property type="entry name" value="ZF_CCHC"/>
    <property type="match status" value="1"/>
</dbReference>
<dbReference type="Proteomes" id="UP000218811">
    <property type="component" value="Unassembled WGS sequence"/>
</dbReference>
<keyword evidence="2" id="KW-0863">Zinc-finger</keyword>
<evidence type="ECO:0000313" key="5">
    <source>
        <dbReference type="Proteomes" id="UP000218811"/>
    </source>
</evidence>
<keyword evidence="2" id="KW-0479">Metal-binding</keyword>
<keyword evidence="1" id="KW-0507">mRNA processing</keyword>
<evidence type="ECO:0000256" key="1">
    <source>
        <dbReference type="ARBA" id="ARBA00022664"/>
    </source>
</evidence>
<dbReference type="STRING" id="742152.A0A2H3IZS9"/>
<dbReference type="GO" id="GO:0008270">
    <property type="term" value="F:zinc ion binding"/>
    <property type="evidence" value="ECO:0007669"/>
    <property type="project" value="UniProtKB-KW"/>
</dbReference>
<sequence length="210" mass="21876">SSAPAKAMCTNCRHSGHLTKDCFQPGGAMEGRRDEVLAAKCAKCDQNRPHAAAVPKTYTDAQGCAFIVDTSGSVVYLAVEVSAASPGVSELTGVAVDVDPAWLNSVCSPADDLEYVTLLSEDASVSLDWGTHSQASVDPSAYAVTPVVASSCRVPTVGSTPSYFDSGASTHLSPSWSDFSKLHPIAPRGIRGINRSVIHAHGIGHIRLAL</sequence>
<evidence type="ECO:0000259" key="3">
    <source>
        <dbReference type="PROSITE" id="PS50158"/>
    </source>
</evidence>